<dbReference type="Pfam" id="PF12697">
    <property type="entry name" value="Abhydrolase_6"/>
    <property type="match status" value="1"/>
</dbReference>
<evidence type="ECO:0000313" key="2">
    <source>
        <dbReference type="EMBL" id="OYR22420.1"/>
    </source>
</evidence>
<dbReference type="OrthoDB" id="9785076at2"/>
<dbReference type="EMBL" id="NNRM01000044">
    <property type="protein sequence ID" value="OYR22420.1"/>
    <property type="molecule type" value="Genomic_DNA"/>
</dbReference>
<dbReference type="Gene3D" id="3.40.50.1820">
    <property type="entry name" value="alpha/beta hydrolase"/>
    <property type="match status" value="1"/>
</dbReference>
<dbReference type="SUPFAM" id="SSF53474">
    <property type="entry name" value="alpha/beta-Hydrolases"/>
    <property type="match status" value="1"/>
</dbReference>
<protein>
    <submittedName>
        <fullName evidence="2">Lysophospholipase family protein</fullName>
    </submittedName>
</protein>
<dbReference type="InterPro" id="IPR000073">
    <property type="entry name" value="AB_hydrolase_1"/>
</dbReference>
<dbReference type="PIRSF" id="PIRSF037442">
    <property type="entry name" value="UCP037442_abhydr"/>
    <property type="match status" value="1"/>
</dbReference>
<dbReference type="InterPro" id="IPR017208">
    <property type="entry name" value="UCP037442_abhydr"/>
</dbReference>
<keyword evidence="3" id="KW-1185">Reference proteome</keyword>
<dbReference type="Proteomes" id="UP000216188">
    <property type="component" value="Unassembled WGS sequence"/>
</dbReference>
<feature type="domain" description="AB hydrolase-1" evidence="1">
    <location>
        <begin position="40"/>
        <end position="249"/>
    </location>
</feature>
<gene>
    <name evidence="2" type="ORF">CEV34_4252</name>
</gene>
<dbReference type="InterPro" id="IPR029058">
    <property type="entry name" value="AB_hydrolase_fold"/>
</dbReference>
<name>A0A1A9FUZ2_9HYPH</name>
<evidence type="ECO:0000313" key="3">
    <source>
        <dbReference type="Proteomes" id="UP000216188"/>
    </source>
</evidence>
<accession>A0A1A9FUZ2</accession>
<evidence type="ECO:0000259" key="1">
    <source>
        <dbReference type="Pfam" id="PF12697"/>
    </source>
</evidence>
<dbReference type="KEGG" id="ops:A8A54_20155"/>
<comment type="caution">
    <text evidence="2">The sequence shown here is derived from an EMBL/GenBank/DDBJ whole genome shotgun (WGS) entry which is preliminary data.</text>
</comment>
<proteinExistence type="predicted"/>
<dbReference type="AlphaFoldDB" id="A0A1A9FUZ2"/>
<organism evidence="2 3">
    <name type="scientific">Brucella pseudogrignonensis</name>
    <dbReference type="NCBI Taxonomy" id="419475"/>
    <lineage>
        <taxon>Bacteria</taxon>
        <taxon>Pseudomonadati</taxon>
        <taxon>Pseudomonadota</taxon>
        <taxon>Alphaproteobacteria</taxon>
        <taxon>Hyphomicrobiales</taxon>
        <taxon>Brucellaceae</taxon>
        <taxon>Brucella/Ochrobactrum group</taxon>
        <taxon>Brucella</taxon>
    </lineage>
</organism>
<dbReference type="RefSeq" id="WP_007880705.1">
    <property type="nucleotide sequence ID" value="NZ_CP015776.1"/>
</dbReference>
<reference evidence="2 3" key="1">
    <citation type="submission" date="2017-07" db="EMBL/GenBank/DDBJ databases">
        <title>Phylogenetic study on the rhizospheric bacterium Ochrobactrum sp. A44.</title>
        <authorList>
            <person name="Krzyzanowska D.M."/>
            <person name="Ossowicki A."/>
            <person name="Rajewska M."/>
            <person name="Maciag T."/>
            <person name="Kaczynski Z."/>
            <person name="Czerwicka M."/>
            <person name="Jafra S."/>
        </authorList>
    </citation>
    <scope>NUCLEOTIDE SEQUENCE [LARGE SCALE GENOMIC DNA]</scope>
    <source>
        <strain evidence="2 3">CCUG 30717</strain>
    </source>
</reference>
<sequence>MERPAESIVIDCVDGVRLHGHRWAAPGLRQHGVIIINPATGVRASYYHRYAQFLSKHGFEVLTYDYRGIGASRPASLRHSQICWRDWGEKDFEAVLRFTYEQSGLSPQVIGHSIGGFLPGLAPSNILVSRMLTVGAQFAWWGDYQRSQRLQLFFKWHVVMPALTALFGYFPGKRLGWLEDLPKGVANEWSLRRSRFERSYPEPLRGEVLNTLSSFRAPILAVAVSDDPLATERAIRRALSYYSAADAQLIMISPDDYHCARIGHFDLFHDRHRMGFWQQSIGWLLNGQNPWRERRIDGASIDN</sequence>